<dbReference type="PANTHER" id="PTHR47843">
    <property type="entry name" value="BTB DOMAIN-CONTAINING PROTEIN-RELATED"/>
    <property type="match status" value="1"/>
</dbReference>
<dbReference type="Proteomes" id="UP000800235">
    <property type="component" value="Unassembled WGS sequence"/>
</dbReference>
<dbReference type="AlphaFoldDB" id="A0A9P4TWB1"/>
<dbReference type="Gene3D" id="3.30.710.10">
    <property type="entry name" value="Potassium Channel Kv1.1, Chain A"/>
    <property type="match status" value="1"/>
</dbReference>
<feature type="domain" description="BTB" evidence="1">
    <location>
        <begin position="24"/>
        <end position="93"/>
    </location>
</feature>
<dbReference type="SMART" id="SM00225">
    <property type="entry name" value="BTB"/>
    <property type="match status" value="1"/>
</dbReference>
<dbReference type="SUPFAM" id="SSF54695">
    <property type="entry name" value="POZ domain"/>
    <property type="match status" value="1"/>
</dbReference>
<dbReference type="Pfam" id="PF00651">
    <property type="entry name" value="BTB"/>
    <property type="match status" value="1"/>
</dbReference>
<sequence>MGDNKKICDCDKRNHSLLAHEYGQAAIIRVGAEERDYLLHKGLLSHHSRYFKNRFSSRWPQDDTAIINVPDDDAEAFDIFFSWLYTHSPYITSPRYNFHANTPDDVEKLYRVLAKAYILADMLQIPGLKNAITDRYITT</sequence>
<evidence type="ECO:0000313" key="2">
    <source>
        <dbReference type="EMBL" id="KAF2427286.1"/>
    </source>
</evidence>
<dbReference type="InterPro" id="IPR011333">
    <property type="entry name" value="SKP1/BTB/POZ_sf"/>
</dbReference>
<keyword evidence="3" id="KW-1185">Reference proteome</keyword>
<gene>
    <name evidence="2" type="ORF">EJ08DRAFT_362956</name>
</gene>
<accession>A0A9P4TWB1</accession>
<reference evidence="2" key="1">
    <citation type="journal article" date="2020" name="Stud. Mycol.">
        <title>101 Dothideomycetes genomes: a test case for predicting lifestyles and emergence of pathogens.</title>
        <authorList>
            <person name="Haridas S."/>
            <person name="Albert R."/>
            <person name="Binder M."/>
            <person name="Bloem J."/>
            <person name="Labutti K."/>
            <person name="Salamov A."/>
            <person name="Andreopoulos B."/>
            <person name="Baker S."/>
            <person name="Barry K."/>
            <person name="Bills G."/>
            <person name="Bluhm B."/>
            <person name="Cannon C."/>
            <person name="Castanera R."/>
            <person name="Culley D."/>
            <person name="Daum C."/>
            <person name="Ezra D."/>
            <person name="Gonzalez J."/>
            <person name="Henrissat B."/>
            <person name="Kuo A."/>
            <person name="Liang C."/>
            <person name="Lipzen A."/>
            <person name="Lutzoni F."/>
            <person name="Magnuson J."/>
            <person name="Mondo S."/>
            <person name="Nolan M."/>
            <person name="Ohm R."/>
            <person name="Pangilinan J."/>
            <person name="Park H.-J."/>
            <person name="Ramirez L."/>
            <person name="Alfaro M."/>
            <person name="Sun H."/>
            <person name="Tritt A."/>
            <person name="Yoshinaga Y."/>
            <person name="Zwiers L.-H."/>
            <person name="Turgeon B."/>
            <person name="Goodwin S."/>
            <person name="Spatafora J."/>
            <person name="Crous P."/>
            <person name="Grigoriev I."/>
        </authorList>
    </citation>
    <scope>NUCLEOTIDE SEQUENCE</scope>
    <source>
        <strain evidence="2">CBS 130266</strain>
    </source>
</reference>
<dbReference type="PANTHER" id="PTHR47843:SF2">
    <property type="entry name" value="BTB DOMAIN-CONTAINING PROTEIN"/>
    <property type="match status" value="1"/>
</dbReference>
<protein>
    <recommendedName>
        <fullName evidence="1">BTB domain-containing protein</fullName>
    </recommendedName>
</protein>
<dbReference type="OrthoDB" id="3774232at2759"/>
<evidence type="ECO:0000259" key="1">
    <source>
        <dbReference type="PROSITE" id="PS50097"/>
    </source>
</evidence>
<organism evidence="2 3">
    <name type="scientific">Tothia fuscella</name>
    <dbReference type="NCBI Taxonomy" id="1048955"/>
    <lineage>
        <taxon>Eukaryota</taxon>
        <taxon>Fungi</taxon>
        <taxon>Dikarya</taxon>
        <taxon>Ascomycota</taxon>
        <taxon>Pezizomycotina</taxon>
        <taxon>Dothideomycetes</taxon>
        <taxon>Pleosporomycetidae</taxon>
        <taxon>Venturiales</taxon>
        <taxon>Cylindrosympodiaceae</taxon>
        <taxon>Tothia</taxon>
    </lineage>
</organism>
<dbReference type="InterPro" id="IPR000210">
    <property type="entry name" value="BTB/POZ_dom"/>
</dbReference>
<dbReference type="CDD" id="cd18186">
    <property type="entry name" value="BTB_POZ_ZBTB_KLHL-like"/>
    <property type="match status" value="1"/>
</dbReference>
<dbReference type="PROSITE" id="PS50097">
    <property type="entry name" value="BTB"/>
    <property type="match status" value="1"/>
</dbReference>
<dbReference type="EMBL" id="MU007061">
    <property type="protein sequence ID" value="KAF2427286.1"/>
    <property type="molecule type" value="Genomic_DNA"/>
</dbReference>
<name>A0A9P4TWB1_9PEZI</name>
<evidence type="ECO:0000313" key="3">
    <source>
        <dbReference type="Proteomes" id="UP000800235"/>
    </source>
</evidence>
<proteinExistence type="predicted"/>
<comment type="caution">
    <text evidence="2">The sequence shown here is derived from an EMBL/GenBank/DDBJ whole genome shotgun (WGS) entry which is preliminary data.</text>
</comment>